<reference evidence="1 2" key="1">
    <citation type="journal article" date="2011" name="J. Bacteriol.">
        <title>Genome sequence of the halotolerant marine bacterium Myxococcus fulvus HW-1.</title>
        <authorList>
            <person name="Li Z.F."/>
            <person name="Li X."/>
            <person name="Liu H."/>
            <person name="Liu X."/>
            <person name="Han K."/>
            <person name="Wu Z.H."/>
            <person name="Hu W."/>
            <person name="Li F.F."/>
            <person name="Li Y.Z."/>
        </authorList>
    </citation>
    <scope>NUCLEOTIDE SEQUENCE [LARGE SCALE GENOMIC DNA]</scope>
    <source>
        <strain evidence="2">ATCC BAA-855 / HW-1</strain>
    </source>
</reference>
<dbReference type="STRING" id="483219.LILAB_08415"/>
<evidence type="ECO:0000313" key="2">
    <source>
        <dbReference type="Proteomes" id="UP000000488"/>
    </source>
</evidence>
<evidence type="ECO:0000313" key="1">
    <source>
        <dbReference type="EMBL" id="AEI63594.1"/>
    </source>
</evidence>
<organism evidence="1 2">
    <name type="scientific">Myxococcus fulvus (strain ATCC BAA-855 / HW-1)</name>
    <dbReference type="NCBI Taxonomy" id="483219"/>
    <lineage>
        <taxon>Bacteria</taxon>
        <taxon>Pseudomonadati</taxon>
        <taxon>Myxococcota</taxon>
        <taxon>Myxococcia</taxon>
        <taxon>Myxococcales</taxon>
        <taxon>Cystobacterineae</taxon>
        <taxon>Myxococcaceae</taxon>
        <taxon>Myxococcus</taxon>
    </lineage>
</organism>
<name>F8CFI4_MYXFH</name>
<protein>
    <submittedName>
        <fullName evidence="1">Uncharacterized protein</fullName>
    </submittedName>
</protein>
<dbReference type="HOGENOM" id="CLU_3273134_0_0_7"/>
<dbReference type="EMBL" id="CP002830">
    <property type="protein sequence ID" value="AEI63594.1"/>
    <property type="molecule type" value="Genomic_DNA"/>
</dbReference>
<accession>F8CFI4</accession>
<dbReference type="Proteomes" id="UP000000488">
    <property type="component" value="Chromosome"/>
</dbReference>
<gene>
    <name evidence="1" type="ordered locus">LILAB_08415</name>
</gene>
<dbReference type="KEGG" id="mfu:LILAB_08415"/>
<proteinExistence type="predicted"/>
<dbReference type="AlphaFoldDB" id="F8CFI4"/>
<sequence length="41" mass="4315">MCGASTWWGEAPCGGVVPARPTPPRLMALGDFLAQLLTELT</sequence>